<accession>A0A177M278</accession>
<dbReference type="AlphaFoldDB" id="A0A177M278"/>
<gene>
    <name evidence="1" type="ORF">A1332_19705</name>
</gene>
<comment type="caution">
    <text evidence="1">The sequence shown here is derived from an EMBL/GenBank/DDBJ whole genome shotgun (WGS) entry which is preliminary data.</text>
</comment>
<evidence type="ECO:0000313" key="1">
    <source>
        <dbReference type="EMBL" id="OAH99209.1"/>
    </source>
</evidence>
<proteinExistence type="predicted"/>
<dbReference type="OrthoDB" id="800014at2"/>
<sequence>MINLEKIAIYKKFAGDIDGWTRMASATEKAILTGDDWRQIDSFVQDFGLVKAGLASARYAEKLHTRIAESVTDAETLAALKELGEQLA</sequence>
<protein>
    <submittedName>
        <fullName evidence="1">Uncharacterized protein</fullName>
    </submittedName>
</protein>
<dbReference type="EMBL" id="LUUG01000103">
    <property type="protein sequence ID" value="OAH99209.1"/>
    <property type="molecule type" value="Genomic_DNA"/>
</dbReference>
<dbReference type="Proteomes" id="UP000078090">
    <property type="component" value="Unassembled WGS sequence"/>
</dbReference>
<name>A0A177M278_METMH</name>
<reference evidence="1 2" key="1">
    <citation type="submission" date="2016-03" db="EMBL/GenBank/DDBJ databases">
        <authorList>
            <person name="Ploux O."/>
        </authorList>
    </citation>
    <scope>NUCLEOTIDE SEQUENCE [LARGE SCALE GENOMIC DNA]</scope>
    <source>
        <strain evidence="1 2">R-45363</strain>
    </source>
</reference>
<dbReference type="RefSeq" id="WP_064010011.1">
    <property type="nucleotide sequence ID" value="NZ_LUUG01000103.1"/>
</dbReference>
<organism evidence="1 2">
    <name type="scientific">Methylomonas methanica</name>
    <dbReference type="NCBI Taxonomy" id="421"/>
    <lineage>
        <taxon>Bacteria</taxon>
        <taxon>Pseudomonadati</taxon>
        <taxon>Pseudomonadota</taxon>
        <taxon>Gammaproteobacteria</taxon>
        <taxon>Methylococcales</taxon>
        <taxon>Methylococcaceae</taxon>
        <taxon>Methylomonas</taxon>
    </lineage>
</organism>
<evidence type="ECO:0000313" key="2">
    <source>
        <dbReference type="Proteomes" id="UP000078090"/>
    </source>
</evidence>